<dbReference type="InterPro" id="IPR000560">
    <property type="entry name" value="His_Pase_clade-2"/>
</dbReference>
<reference evidence="5 6" key="1">
    <citation type="submission" date="2017-03" db="EMBL/GenBank/DDBJ databases">
        <title>An alternative strategy for trypanosome survival in the mammalian bloodstream revealed through genome and transcriptome analysis of the ubiquitous bovine parasite Trypanosoma (Megatrypanum) theileri.</title>
        <authorList>
            <person name="Kelly S."/>
            <person name="Ivens A."/>
            <person name="Mott A."/>
            <person name="O'Neill E."/>
            <person name="Emms D."/>
            <person name="Macleod O."/>
            <person name="Voorheis P."/>
            <person name="Matthews J."/>
            <person name="Matthews K."/>
            <person name="Carrington M."/>
        </authorList>
    </citation>
    <scope>NUCLEOTIDE SEQUENCE [LARGE SCALE GENOMIC DNA]</scope>
    <source>
        <strain evidence="5">Edinburgh</strain>
    </source>
</reference>
<feature type="chain" id="PRO_5012145600" evidence="4">
    <location>
        <begin position="22"/>
        <end position="468"/>
    </location>
</feature>
<evidence type="ECO:0000256" key="1">
    <source>
        <dbReference type="ARBA" id="ARBA00005375"/>
    </source>
</evidence>
<evidence type="ECO:0000313" key="6">
    <source>
        <dbReference type="Proteomes" id="UP000192257"/>
    </source>
</evidence>
<dbReference type="AlphaFoldDB" id="A0A1X0NY34"/>
<comment type="caution">
    <text evidence="5">The sequence shown here is derived from an EMBL/GenBank/DDBJ whole genome shotgun (WGS) entry which is preliminary data.</text>
</comment>
<dbReference type="InterPro" id="IPR050645">
    <property type="entry name" value="Histidine_acid_phosphatase"/>
</dbReference>
<evidence type="ECO:0000256" key="3">
    <source>
        <dbReference type="SAM" id="Phobius"/>
    </source>
</evidence>
<dbReference type="GeneID" id="39984608"/>
<evidence type="ECO:0000256" key="4">
    <source>
        <dbReference type="SAM" id="SignalP"/>
    </source>
</evidence>
<keyword evidence="2" id="KW-0378">Hydrolase</keyword>
<dbReference type="PANTHER" id="PTHR11567">
    <property type="entry name" value="ACID PHOSPHATASE-RELATED"/>
    <property type="match status" value="1"/>
</dbReference>
<feature type="transmembrane region" description="Helical" evidence="3">
    <location>
        <begin position="423"/>
        <end position="449"/>
    </location>
</feature>
<proteinExistence type="inferred from homology"/>
<dbReference type="OrthoDB" id="258392at2759"/>
<dbReference type="Proteomes" id="UP000192257">
    <property type="component" value="Unassembled WGS sequence"/>
</dbReference>
<dbReference type="GO" id="GO:0016791">
    <property type="term" value="F:phosphatase activity"/>
    <property type="evidence" value="ECO:0007669"/>
    <property type="project" value="TreeGrafter"/>
</dbReference>
<dbReference type="EMBL" id="NBCO01000011">
    <property type="protein sequence ID" value="ORC89585.1"/>
    <property type="molecule type" value="Genomic_DNA"/>
</dbReference>
<name>A0A1X0NY34_9TRYP</name>
<dbReference type="PANTHER" id="PTHR11567:SF110">
    <property type="entry name" value="2-PHOSPHOXYLOSE PHOSPHATASE 1"/>
    <property type="match status" value="1"/>
</dbReference>
<evidence type="ECO:0000256" key="2">
    <source>
        <dbReference type="ARBA" id="ARBA00022801"/>
    </source>
</evidence>
<dbReference type="VEuPathDB" id="TriTrypDB:TM35_000111190"/>
<dbReference type="CDD" id="cd07061">
    <property type="entry name" value="HP_HAP_like"/>
    <property type="match status" value="1"/>
</dbReference>
<dbReference type="InterPro" id="IPR029033">
    <property type="entry name" value="His_PPase_superfam"/>
</dbReference>
<keyword evidence="3" id="KW-0812">Transmembrane</keyword>
<keyword evidence="4" id="KW-0732">Signal</keyword>
<sequence>MRRPNVLILTALLLLPLLAFADTRTIKQLSFVHRHGARDEPLVIDGNLVWDYAQLTPNGEKMMANLGKLLRRVYGTFIPSFSPDEYDLLSGDSDRCIQSAYGVAQSFFNETSNFLPFVKYGPVDSDWLMEFNYNFPNIIARSEWYYSYQNNDTLARTMLSEDDILALASEFGDWCSKTPMLCALFAVDAIQCRISNTNETSKQLRDIFQEKLLPIQYGSCKHLYAFHPTNPYAVTGAPGYDLAAKMLNDAQGGNKKVYQYSAHDSTVLGLLNTLGGIQLDDMDEKWFPRFGAVLTLTTYTDGNISFGYAEPMQEENSTLDYSLDIPPVSVRCQTASGLVYLSSECPVEDVWRYVNNSKPTVSDRYCYLLPEDRCDVMDTVPSSSCQYYRKHCPKEACGPNAVLDAHQNYICASFAKKEKISHYALSATLSAVIGAAVGVLLGILIAFFLNKLEEKEDRRRLVSQLDNA</sequence>
<keyword evidence="6" id="KW-1185">Reference proteome</keyword>
<dbReference type="STRING" id="67003.A0A1X0NY34"/>
<dbReference type="Pfam" id="PF00328">
    <property type="entry name" value="His_Phos_2"/>
    <property type="match status" value="1"/>
</dbReference>
<keyword evidence="3" id="KW-1133">Transmembrane helix</keyword>
<feature type="signal peptide" evidence="4">
    <location>
        <begin position="1"/>
        <end position="21"/>
    </location>
</feature>
<dbReference type="Gene3D" id="3.40.50.1240">
    <property type="entry name" value="Phosphoglycerate mutase-like"/>
    <property type="match status" value="1"/>
</dbReference>
<protein>
    <submittedName>
        <fullName evidence="5">Membrane-bound acid phosphatase 2</fullName>
    </submittedName>
</protein>
<evidence type="ECO:0000313" key="5">
    <source>
        <dbReference type="EMBL" id="ORC89585.1"/>
    </source>
</evidence>
<accession>A0A1X0NY34</accession>
<organism evidence="5 6">
    <name type="scientific">Trypanosoma theileri</name>
    <dbReference type="NCBI Taxonomy" id="67003"/>
    <lineage>
        <taxon>Eukaryota</taxon>
        <taxon>Discoba</taxon>
        <taxon>Euglenozoa</taxon>
        <taxon>Kinetoplastea</taxon>
        <taxon>Metakinetoplastina</taxon>
        <taxon>Trypanosomatida</taxon>
        <taxon>Trypanosomatidae</taxon>
        <taxon>Trypanosoma</taxon>
    </lineage>
</organism>
<keyword evidence="3" id="KW-0472">Membrane</keyword>
<comment type="similarity">
    <text evidence="1">Belongs to the histidine acid phosphatase family.</text>
</comment>
<gene>
    <name evidence="5" type="ORF">TM35_000111190</name>
</gene>
<dbReference type="RefSeq" id="XP_028883651.1">
    <property type="nucleotide sequence ID" value="XM_029024828.1"/>
</dbReference>
<dbReference type="SUPFAM" id="SSF53254">
    <property type="entry name" value="Phosphoglycerate mutase-like"/>
    <property type="match status" value="1"/>
</dbReference>